<dbReference type="GO" id="GO:0016020">
    <property type="term" value="C:membrane"/>
    <property type="evidence" value="ECO:0007669"/>
    <property type="project" value="UniProtKB-SubCell"/>
</dbReference>
<comment type="similarity">
    <text evidence="2">Belongs to the CD36 family.</text>
</comment>
<dbReference type="Pfam" id="PF01130">
    <property type="entry name" value="CD36"/>
    <property type="match status" value="1"/>
</dbReference>
<dbReference type="WBParaSite" id="GPUH_0000729201-mRNA-1">
    <property type="protein sequence ID" value="GPUH_0000729201-mRNA-1"/>
    <property type="gene ID" value="GPUH_0000729201"/>
</dbReference>
<keyword evidence="5" id="KW-0472">Membrane</keyword>
<dbReference type="AlphaFoldDB" id="A0A183DEZ2"/>
<evidence type="ECO:0000256" key="4">
    <source>
        <dbReference type="ARBA" id="ARBA00022989"/>
    </source>
</evidence>
<evidence type="ECO:0000256" key="1">
    <source>
        <dbReference type="ARBA" id="ARBA00004370"/>
    </source>
</evidence>
<dbReference type="OrthoDB" id="18585at2759"/>
<keyword evidence="6" id="KW-0325">Glycoprotein</keyword>
<comment type="subcellular location">
    <subcellularLocation>
        <location evidence="1">Membrane</location>
    </subcellularLocation>
</comment>
<proteinExistence type="inferred from homology"/>
<reference evidence="7 8" key="2">
    <citation type="submission" date="2018-11" db="EMBL/GenBank/DDBJ databases">
        <authorList>
            <consortium name="Pathogen Informatics"/>
        </authorList>
    </citation>
    <scope>NUCLEOTIDE SEQUENCE [LARGE SCALE GENOMIC DNA]</scope>
</reference>
<dbReference type="Proteomes" id="UP000271098">
    <property type="component" value="Unassembled WGS sequence"/>
</dbReference>
<gene>
    <name evidence="7" type="ORF">GPUH_LOCUS7284</name>
</gene>
<evidence type="ECO:0000313" key="7">
    <source>
        <dbReference type="EMBL" id="VDK57829.1"/>
    </source>
</evidence>
<dbReference type="InterPro" id="IPR002159">
    <property type="entry name" value="CD36_fam"/>
</dbReference>
<evidence type="ECO:0000256" key="3">
    <source>
        <dbReference type="ARBA" id="ARBA00022692"/>
    </source>
</evidence>
<sequence length="86" mass="10025">MTEHKKDLQFSENGKTVYYKSYKQFFYNAEMSCPSCRQNPELMLPNIIALETISNMLQTPECGHTCQQLVDVGLILMGEYPFRYCN</sequence>
<evidence type="ECO:0000256" key="5">
    <source>
        <dbReference type="ARBA" id="ARBA00023136"/>
    </source>
</evidence>
<evidence type="ECO:0000256" key="6">
    <source>
        <dbReference type="ARBA" id="ARBA00023180"/>
    </source>
</evidence>
<evidence type="ECO:0000256" key="2">
    <source>
        <dbReference type="ARBA" id="ARBA00010532"/>
    </source>
</evidence>
<reference evidence="9" key="1">
    <citation type="submission" date="2016-06" db="UniProtKB">
        <authorList>
            <consortium name="WormBaseParasite"/>
        </authorList>
    </citation>
    <scope>IDENTIFICATION</scope>
</reference>
<keyword evidence="4" id="KW-1133">Transmembrane helix</keyword>
<evidence type="ECO:0000313" key="8">
    <source>
        <dbReference type="Proteomes" id="UP000271098"/>
    </source>
</evidence>
<evidence type="ECO:0000313" key="9">
    <source>
        <dbReference type="WBParaSite" id="GPUH_0000729201-mRNA-1"/>
    </source>
</evidence>
<protein>
    <submittedName>
        <fullName evidence="9">Transposase</fullName>
    </submittedName>
</protein>
<keyword evidence="8" id="KW-1185">Reference proteome</keyword>
<keyword evidence="3" id="KW-0812">Transmembrane</keyword>
<dbReference type="EMBL" id="UYRT01018584">
    <property type="protein sequence ID" value="VDK57829.1"/>
    <property type="molecule type" value="Genomic_DNA"/>
</dbReference>
<organism evidence="9">
    <name type="scientific">Gongylonema pulchrum</name>
    <dbReference type="NCBI Taxonomy" id="637853"/>
    <lineage>
        <taxon>Eukaryota</taxon>
        <taxon>Metazoa</taxon>
        <taxon>Ecdysozoa</taxon>
        <taxon>Nematoda</taxon>
        <taxon>Chromadorea</taxon>
        <taxon>Rhabditida</taxon>
        <taxon>Spirurina</taxon>
        <taxon>Spiruromorpha</taxon>
        <taxon>Spiruroidea</taxon>
        <taxon>Gongylonematidae</taxon>
        <taxon>Gongylonema</taxon>
    </lineage>
</organism>
<accession>A0A183DEZ2</accession>
<name>A0A183DEZ2_9BILA</name>